<dbReference type="PROSITE" id="PS51755">
    <property type="entry name" value="OMPR_PHOB"/>
    <property type="match status" value="1"/>
</dbReference>
<keyword evidence="4 7" id="KW-0238">DNA-binding</keyword>
<dbReference type="InterPro" id="IPR001789">
    <property type="entry name" value="Sig_transdc_resp-reg_receiver"/>
</dbReference>
<feature type="modified residue" description="4-aspartylphosphate" evidence="6">
    <location>
        <position position="53"/>
    </location>
</feature>
<dbReference type="InterPro" id="IPR001867">
    <property type="entry name" value="OmpR/PhoB-type_DNA-bd"/>
</dbReference>
<dbReference type="Gene3D" id="1.10.10.10">
    <property type="entry name" value="Winged helix-like DNA-binding domain superfamily/Winged helix DNA-binding domain"/>
    <property type="match status" value="1"/>
</dbReference>
<dbReference type="Pfam" id="PF00486">
    <property type="entry name" value="Trans_reg_C"/>
    <property type="match status" value="1"/>
</dbReference>
<evidence type="ECO:0000256" key="3">
    <source>
        <dbReference type="ARBA" id="ARBA00023015"/>
    </source>
</evidence>
<dbReference type="PANTHER" id="PTHR48111:SF26">
    <property type="entry name" value="STAGE 0 SPORULATION PROTEIN A HOMOLOG"/>
    <property type="match status" value="1"/>
</dbReference>
<dbReference type="Gene3D" id="3.40.50.2300">
    <property type="match status" value="1"/>
</dbReference>
<dbReference type="RefSeq" id="WP_367780511.1">
    <property type="nucleotide sequence ID" value="NZ_JBFMIA010000020.1"/>
</dbReference>
<dbReference type="Proteomes" id="UP001556040">
    <property type="component" value="Unassembled WGS sequence"/>
</dbReference>
<keyword evidence="11" id="KW-1185">Reference proteome</keyword>
<dbReference type="PANTHER" id="PTHR48111">
    <property type="entry name" value="REGULATOR OF RPOS"/>
    <property type="match status" value="1"/>
</dbReference>
<reference evidence="10 11" key="1">
    <citation type="journal article" date="1979" name="Int. J. Syst. Evol. Microbiol.">
        <title>Bacillus globisporus subsp. marinus subsp. nov.</title>
        <authorList>
            <person name="Liu H."/>
        </authorList>
    </citation>
    <scope>NUCLEOTIDE SEQUENCE [LARGE SCALE GENOMIC DNA]</scope>
    <source>
        <strain evidence="10 11">DSM 1297</strain>
    </source>
</reference>
<feature type="DNA-binding region" description="OmpR/PhoB-type" evidence="7">
    <location>
        <begin position="131"/>
        <end position="230"/>
    </location>
</feature>
<dbReference type="SUPFAM" id="SSF46894">
    <property type="entry name" value="C-terminal effector domain of the bipartite response regulators"/>
    <property type="match status" value="1"/>
</dbReference>
<evidence type="ECO:0000256" key="6">
    <source>
        <dbReference type="PROSITE-ProRule" id="PRU00169"/>
    </source>
</evidence>
<evidence type="ECO:0000256" key="2">
    <source>
        <dbReference type="ARBA" id="ARBA00023012"/>
    </source>
</evidence>
<sequence length="231" mass="26630">MDHKILIVEDDQSISEMVSESLKKEGYEVSVVFDGEEALTLFDNKEFDLILLDLMLPKIDGIECLKLIRSKSVVPVLIISAKDEDVDKALGLGFGADDYISKPFSMIELKARVKALIRRTTHYKSDAIKKQDTIKIGDLVVDMNSYSVKKFDNYLQLTAKEFNILKLFITNPTHVYTKAQLYNLVWQEEYFKDMNVINVHIRRLREKIEDDPSNPTYIKTLWGIGYRLGEV</sequence>
<feature type="domain" description="Response regulatory" evidence="8">
    <location>
        <begin position="4"/>
        <end position="117"/>
    </location>
</feature>
<evidence type="ECO:0000256" key="4">
    <source>
        <dbReference type="ARBA" id="ARBA00023125"/>
    </source>
</evidence>
<dbReference type="CDD" id="cd00383">
    <property type="entry name" value="trans_reg_C"/>
    <property type="match status" value="1"/>
</dbReference>
<dbReference type="InterPro" id="IPR036388">
    <property type="entry name" value="WH-like_DNA-bd_sf"/>
</dbReference>
<evidence type="ECO:0000259" key="9">
    <source>
        <dbReference type="PROSITE" id="PS51755"/>
    </source>
</evidence>
<keyword evidence="2" id="KW-0902">Two-component regulatory system</keyword>
<evidence type="ECO:0000256" key="7">
    <source>
        <dbReference type="PROSITE-ProRule" id="PRU01091"/>
    </source>
</evidence>
<dbReference type="PROSITE" id="PS50110">
    <property type="entry name" value="RESPONSE_REGULATORY"/>
    <property type="match status" value="1"/>
</dbReference>
<dbReference type="InterPro" id="IPR016032">
    <property type="entry name" value="Sig_transdc_resp-reg_C-effctor"/>
</dbReference>
<name>A0ABV3Q7B5_9BACL</name>
<evidence type="ECO:0000256" key="1">
    <source>
        <dbReference type="ARBA" id="ARBA00022553"/>
    </source>
</evidence>
<dbReference type="SUPFAM" id="SSF52172">
    <property type="entry name" value="CheY-like"/>
    <property type="match status" value="1"/>
</dbReference>
<dbReference type="EMBL" id="JBFMIA010000020">
    <property type="protein sequence ID" value="MEW9503023.1"/>
    <property type="molecule type" value="Genomic_DNA"/>
</dbReference>
<dbReference type="InterPro" id="IPR011006">
    <property type="entry name" value="CheY-like_superfamily"/>
</dbReference>
<dbReference type="SMART" id="SM00448">
    <property type="entry name" value="REC"/>
    <property type="match status" value="1"/>
</dbReference>
<gene>
    <name evidence="10" type="ORF">AB1471_14620</name>
</gene>
<evidence type="ECO:0000256" key="5">
    <source>
        <dbReference type="ARBA" id="ARBA00023163"/>
    </source>
</evidence>
<dbReference type="Pfam" id="PF00072">
    <property type="entry name" value="Response_reg"/>
    <property type="match status" value="1"/>
</dbReference>
<dbReference type="Gene3D" id="6.10.250.690">
    <property type="match status" value="1"/>
</dbReference>
<dbReference type="SMART" id="SM00862">
    <property type="entry name" value="Trans_reg_C"/>
    <property type="match status" value="1"/>
</dbReference>
<comment type="caution">
    <text evidence="10">The sequence shown here is derived from an EMBL/GenBank/DDBJ whole genome shotgun (WGS) entry which is preliminary data.</text>
</comment>
<feature type="domain" description="OmpR/PhoB-type" evidence="9">
    <location>
        <begin position="131"/>
        <end position="230"/>
    </location>
</feature>
<keyword evidence="3" id="KW-0805">Transcription regulation</keyword>
<proteinExistence type="predicted"/>
<keyword evidence="5" id="KW-0804">Transcription</keyword>
<accession>A0ABV3Q7B5</accession>
<evidence type="ECO:0000259" key="8">
    <source>
        <dbReference type="PROSITE" id="PS50110"/>
    </source>
</evidence>
<protein>
    <submittedName>
        <fullName evidence="10">Response regulator transcription factor</fullName>
    </submittedName>
</protein>
<dbReference type="InterPro" id="IPR039420">
    <property type="entry name" value="WalR-like"/>
</dbReference>
<organism evidence="10 11">
    <name type="scientific">Jeotgalibacillus marinus</name>
    <dbReference type="NCBI Taxonomy" id="86667"/>
    <lineage>
        <taxon>Bacteria</taxon>
        <taxon>Bacillati</taxon>
        <taxon>Bacillota</taxon>
        <taxon>Bacilli</taxon>
        <taxon>Bacillales</taxon>
        <taxon>Caryophanaceae</taxon>
        <taxon>Jeotgalibacillus</taxon>
    </lineage>
</organism>
<evidence type="ECO:0000313" key="10">
    <source>
        <dbReference type="EMBL" id="MEW9503023.1"/>
    </source>
</evidence>
<evidence type="ECO:0000313" key="11">
    <source>
        <dbReference type="Proteomes" id="UP001556040"/>
    </source>
</evidence>
<keyword evidence="1 6" id="KW-0597">Phosphoprotein</keyword>